<dbReference type="AlphaFoldDB" id="A0A653CS11"/>
<keyword evidence="2" id="KW-1185">Reference proteome</keyword>
<proteinExistence type="predicted"/>
<reference evidence="1 2" key="1">
    <citation type="submission" date="2019-01" db="EMBL/GenBank/DDBJ databases">
        <authorList>
            <person name="Sayadi A."/>
        </authorList>
    </citation>
    <scope>NUCLEOTIDE SEQUENCE [LARGE SCALE GENOMIC DNA]</scope>
</reference>
<gene>
    <name evidence="1" type="ORF">CALMAC_LOCUS11281</name>
</gene>
<evidence type="ECO:0000313" key="2">
    <source>
        <dbReference type="Proteomes" id="UP000410492"/>
    </source>
</evidence>
<name>A0A653CS11_CALMS</name>
<dbReference type="Proteomes" id="UP000410492">
    <property type="component" value="Unassembled WGS sequence"/>
</dbReference>
<sequence length="79" mass="9154">MNLFKQFRTTPCIRYTQKNLSFCQRLTLGFNGTLHSAFLKYSDVLSNGKCIVGNELYRIVDSTTRFHWIPMNDSIAACR</sequence>
<accession>A0A653CS11</accession>
<protein>
    <submittedName>
        <fullName evidence="1">Uncharacterized protein</fullName>
    </submittedName>
</protein>
<dbReference type="EMBL" id="CAACVG010008642">
    <property type="protein sequence ID" value="VEN50542.1"/>
    <property type="molecule type" value="Genomic_DNA"/>
</dbReference>
<organism evidence="1 2">
    <name type="scientific">Callosobruchus maculatus</name>
    <name type="common">Southern cowpea weevil</name>
    <name type="synonym">Pulse bruchid</name>
    <dbReference type="NCBI Taxonomy" id="64391"/>
    <lineage>
        <taxon>Eukaryota</taxon>
        <taxon>Metazoa</taxon>
        <taxon>Ecdysozoa</taxon>
        <taxon>Arthropoda</taxon>
        <taxon>Hexapoda</taxon>
        <taxon>Insecta</taxon>
        <taxon>Pterygota</taxon>
        <taxon>Neoptera</taxon>
        <taxon>Endopterygota</taxon>
        <taxon>Coleoptera</taxon>
        <taxon>Polyphaga</taxon>
        <taxon>Cucujiformia</taxon>
        <taxon>Chrysomeloidea</taxon>
        <taxon>Chrysomelidae</taxon>
        <taxon>Bruchinae</taxon>
        <taxon>Bruchini</taxon>
        <taxon>Callosobruchus</taxon>
    </lineage>
</organism>
<evidence type="ECO:0000313" key="1">
    <source>
        <dbReference type="EMBL" id="VEN50542.1"/>
    </source>
</evidence>